<proteinExistence type="predicted"/>
<dbReference type="InterPro" id="IPR015984">
    <property type="entry name" value="Cyt_c_prime_subgr"/>
</dbReference>
<protein>
    <recommendedName>
        <fullName evidence="3">Cytochrome c</fullName>
    </recommendedName>
</protein>
<dbReference type="STRING" id="1111735.GCA_000428045_03544"/>
<dbReference type="GO" id="GO:0022900">
    <property type="term" value="P:electron transport chain"/>
    <property type="evidence" value="ECO:0007669"/>
    <property type="project" value="InterPro"/>
</dbReference>
<dbReference type="InterPro" id="IPR002321">
    <property type="entry name" value="Cyt_c_II"/>
</dbReference>
<evidence type="ECO:0008006" key="3">
    <source>
        <dbReference type="Google" id="ProtNLM"/>
    </source>
</evidence>
<dbReference type="GO" id="GO:0005506">
    <property type="term" value="F:iron ion binding"/>
    <property type="evidence" value="ECO:0007669"/>
    <property type="project" value="InterPro"/>
</dbReference>
<dbReference type="Proteomes" id="UP000235015">
    <property type="component" value="Unassembled WGS sequence"/>
</dbReference>
<dbReference type="PRINTS" id="PR00608">
    <property type="entry name" value="CYTCHROMECII"/>
</dbReference>
<evidence type="ECO:0000313" key="1">
    <source>
        <dbReference type="EMBL" id="PLX63365.1"/>
    </source>
</evidence>
<evidence type="ECO:0000313" key="2">
    <source>
        <dbReference type="Proteomes" id="UP000235015"/>
    </source>
</evidence>
<dbReference type="AlphaFoldDB" id="A0A2N6D103"/>
<dbReference type="Gene3D" id="1.20.120.10">
    <property type="entry name" value="Cytochrome c/b562"/>
    <property type="match status" value="1"/>
</dbReference>
<dbReference type="SUPFAM" id="SSF47175">
    <property type="entry name" value="Cytochromes"/>
    <property type="match status" value="1"/>
</dbReference>
<dbReference type="InterPro" id="IPR010980">
    <property type="entry name" value="Cyt_c/b562"/>
</dbReference>
<accession>A0A2N6D103</accession>
<reference evidence="1 2" key="1">
    <citation type="submission" date="2017-11" db="EMBL/GenBank/DDBJ databases">
        <title>Genome-resolved metagenomics identifies genetic mobility, metabolic interactions, and unexpected diversity in perchlorate-reducing communities.</title>
        <authorList>
            <person name="Barnum T.P."/>
            <person name="Figueroa I.A."/>
            <person name="Carlstrom C.I."/>
            <person name="Lucas L.N."/>
            <person name="Engelbrektson A.L."/>
            <person name="Coates J.D."/>
        </authorList>
    </citation>
    <scope>NUCLEOTIDE SEQUENCE [LARGE SCALE GENOMIC DNA]</scope>
    <source>
        <strain evidence="1">BM301</strain>
    </source>
</reference>
<dbReference type="GO" id="GO:0009055">
    <property type="term" value="F:electron transfer activity"/>
    <property type="evidence" value="ECO:0007669"/>
    <property type="project" value="InterPro"/>
</dbReference>
<name>A0A2N6D103_9GAMM</name>
<comment type="caution">
    <text evidence="1">The sequence shown here is derived from an EMBL/GenBank/DDBJ whole genome shotgun (WGS) entry which is preliminary data.</text>
</comment>
<dbReference type="PROSITE" id="PS51009">
    <property type="entry name" value="CYTCII"/>
    <property type="match status" value="1"/>
</dbReference>
<dbReference type="Pfam" id="PF01322">
    <property type="entry name" value="Cytochrom_C_2"/>
    <property type="match status" value="1"/>
</dbReference>
<gene>
    <name evidence="1" type="ORF">C0630_00165</name>
</gene>
<sequence length="176" mass="19556">MGCRLDRLYFIHRFFGVVIRRGKIMKKGLLQSVMMISLLGTASSAALAEEGIQGAIDFRESVMTTYKWYMDPMGAMVKGKIPFDAAFFKSRAEGLANASRLDVSEGFPKGSVGESEAKPEIWDNWDDFLSKYQNMQDEAVKLQQVAATGDEAAIKAQFGKTGETCGSCHKKYRSKK</sequence>
<organism evidence="1 2">
    <name type="scientific">Sedimenticola selenatireducens</name>
    <dbReference type="NCBI Taxonomy" id="191960"/>
    <lineage>
        <taxon>Bacteria</taxon>
        <taxon>Pseudomonadati</taxon>
        <taxon>Pseudomonadota</taxon>
        <taxon>Gammaproteobacteria</taxon>
        <taxon>Chromatiales</taxon>
        <taxon>Sedimenticolaceae</taxon>
        <taxon>Sedimenticola</taxon>
    </lineage>
</organism>
<dbReference type="GO" id="GO:0020037">
    <property type="term" value="F:heme binding"/>
    <property type="evidence" value="ECO:0007669"/>
    <property type="project" value="InterPro"/>
</dbReference>
<dbReference type="EMBL" id="PKUN01000001">
    <property type="protein sequence ID" value="PLX63365.1"/>
    <property type="molecule type" value="Genomic_DNA"/>
</dbReference>